<feature type="transmembrane region" description="Helical" evidence="1">
    <location>
        <begin position="127"/>
        <end position="151"/>
    </location>
</feature>
<reference evidence="3" key="1">
    <citation type="submission" date="2023-07" db="EMBL/GenBank/DDBJ databases">
        <title>30 novel species of actinomycetes from the DSMZ collection.</title>
        <authorList>
            <person name="Nouioui I."/>
        </authorList>
    </citation>
    <scope>NUCLEOTIDE SEQUENCE [LARGE SCALE GENOMIC DNA]</scope>
    <source>
        <strain evidence="3">DSM 44743</strain>
    </source>
</reference>
<name>A0ABU2M659_9ACTN</name>
<keyword evidence="3" id="KW-1185">Reference proteome</keyword>
<dbReference type="EMBL" id="JAVREP010000003">
    <property type="protein sequence ID" value="MDT0328074.1"/>
    <property type="molecule type" value="Genomic_DNA"/>
</dbReference>
<feature type="transmembrane region" description="Helical" evidence="1">
    <location>
        <begin position="94"/>
        <end position="115"/>
    </location>
</feature>
<gene>
    <name evidence="2" type="ORF">RM479_06570</name>
</gene>
<keyword evidence="1" id="KW-0472">Membrane</keyword>
<organism evidence="2 3">
    <name type="scientific">Nocardiopsis lambiniae</name>
    <dbReference type="NCBI Taxonomy" id="3075539"/>
    <lineage>
        <taxon>Bacteria</taxon>
        <taxon>Bacillati</taxon>
        <taxon>Actinomycetota</taxon>
        <taxon>Actinomycetes</taxon>
        <taxon>Streptosporangiales</taxon>
        <taxon>Nocardiopsidaceae</taxon>
        <taxon>Nocardiopsis</taxon>
    </lineage>
</organism>
<evidence type="ECO:0000313" key="2">
    <source>
        <dbReference type="EMBL" id="MDT0328074.1"/>
    </source>
</evidence>
<evidence type="ECO:0000256" key="1">
    <source>
        <dbReference type="SAM" id="Phobius"/>
    </source>
</evidence>
<keyword evidence="1" id="KW-0812">Transmembrane</keyword>
<protein>
    <recommendedName>
        <fullName evidence="4">Yip1 domain-containing protein</fullName>
    </recommendedName>
</protein>
<evidence type="ECO:0008006" key="4">
    <source>
        <dbReference type="Google" id="ProtNLM"/>
    </source>
</evidence>
<keyword evidence="1" id="KW-1133">Transmembrane helix</keyword>
<proteinExistence type="predicted"/>
<accession>A0ABU2M659</accession>
<sequence length="155" mass="16403">MMAYFDPIAENTAKHMHRINELEEAEAQRNRDADVGCLLTMLAIGVPLYLAVSFVFSTVTAGIGSLGGFVSWLASESLLAPVFPAPGDGAARSALSIATLLLLLSGAPLYLSHLLRGTRLAVLRWALTPLGLIMVPVTAWACGSQMIAPIVRLAS</sequence>
<dbReference type="Proteomes" id="UP001183390">
    <property type="component" value="Unassembled WGS sequence"/>
</dbReference>
<dbReference type="RefSeq" id="WP_311510814.1">
    <property type="nucleotide sequence ID" value="NZ_JAVREP010000003.1"/>
</dbReference>
<comment type="caution">
    <text evidence="2">The sequence shown here is derived from an EMBL/GenBank/DDBJ whole genome shotgun (WGS) entry which is preliminary data.</text>
</comment>
<evidence type="ECO:0000313" key="3">
    <source>
        <dbReference type="Proteomes" id="UP001183390"/>
    </source>
</evidence>